<proteinExistence type="predicted"/>
<dbReference type="PANTHER" id="PTHR46580">
    <property type="entry name" value="SENSOR KINASE-RELATED"/>
    <property type="match status" value="1"/>
</dbReference>
<dbReference type="PANTHER" id="PTHR46580:SF4">
    <property type="entry name" value="ATP_GTP-BINDING PROTEIN"/>
    <property type="match status" value="1"/>
</dbReference>
<dbReference type="Gene3D" id="2.40.128.340">
    <property type="match status" value="1"/>
</dbReference>
<dbReference type="Pfam" id="PF13860">
    <property type="entry name" value="FlgD_ig"/>
    <property type="match status" value="1"/>
</dbReference>
<dbReference type="Pfam" id="PF13517">
    <property type="entry name" value="FG-GAP_3"/>
    <property type="match status" value="1"/>
</dbReference>
<dbReference type="InterPro" id="IPR025965">
    <property type="entry name" value="FlgD/Vpr_Ig-like"/>
</dbReference>
<evidence type="ECO:0000256" key="1">
    <source>
        <dbReference type="ARBA" id="ARBA00022729"/>
    </source>
</evidence>
<evidence type="ECO:0000259" key="2">
    <source>
        <dbReference type="Pfam" id="PF13860"/>
    </source>
</evidence>
<comment type="caution">
    <text evidence="3">The sequence shown here is derived from an EMBL/GenBank/DDBJ whole genome shotgun (WGS) entry which is preliminary data.</text>
</comment>
<feature type="domain" description="FlgD/Vpr Ig-like" evidence="2">
    <location>
        <begin position="327"/>
        <end position="386"/>
    </location>
</feature>
<evidence type="ECO:0000313" key="3">
    <source>
        <dbReference type="EMBL" id="MFC4034399.1"/>
    </source>
</evidence>
<dbReference type="Proteomes" id="UP001595765">
    <property type="component" value="Unassembled WGS sequence"/>
</dbReference>
<organism evidence="3 4">
    <name type="scientific">Streptomyces polygonati</name>
    <dbReference type="NCBI Taxonomy" id="1617087"/>
    <lineage>
        <taxon>Bacteria</taxon>
        <taxon>Bacillati</taxon>
        <taxon>Actinomycetota</taxon>
        <taxon>Actinomycetes</taxon>
        <taxon>Kitasatosporales</taxon>
        <taxon>Streptomycetaceae</taxon>
        <taxon>Streptomyces</taxon>
    </lineage>
</organism>
<dbReference type="Gene3D" id="2.60.40.4070">
    <property type="match status" value="1"/>
</dbReference>
<name>A0ABV8HQV9_9ACTN</name>
<keyword evidence="4" id="KW-1185">Reference proteome</keyword>
<evidence type="ECO:0000313" key="4">
    <source>
        <dbReference type="Proteomes" id="UP001595765"/>
    </source>
</evidence>
<dbReference type="SUPFAM" id="SSF69318">
    <property type="entry name" value="Integrin alpha N-terminal domain"/>
    <property type="match status" value="1"/>
</dbReference>
<reference evidence="4" key="1">
    <citation type="journal article" date="2019" name="Int. J. Syst. Evol. Microbiol.">
        <title>The Global Catalogue of Microorganisms (GCM) 10K type strain sequencing project: providing services to taxonomists for standard genome sequencing and annotation.</title>
        <authorList>
            <consortium name="The Broad Institute Genomics Platform"/>
            <consortium name="The Broad Institute Genome Sequencing Center for Infectious Disease"/>
            <person name="Wu L."/>
            <person name="Ma J."/>
        </authorList>
    </citation>
    <scope>NUCLEOTIDE SEQUENCE [LARGE SCALE GENOMIC DNA]</scope>
    <source>
        <strain evidence="4">CGMCC 4.7237</strain>
    </source>
</reference>
<dbReference type="InterPro" id="IPR028994">
    <property type="entry name" value="Integrin_alpha_N"/>
</dbReference>
<protein>
    <submittedName>
        <fullName evidence="3">FG-GAP-like repeat-containing protein</fullName>
    </submittedName>
</protein>
<dbReference type="InterPro" id="IPR013517">
    <property type="entry name" value="FG-GAP"/>
</dbReference>
<sequence length="667" mass="69100">MTAVPPVAARIDRLSLQNGTLATEEADSSFMGAYYTRRVSTTATAYAPGAETLRSWANGDTGPYATGDGRAVTLTPEPLPGGSFIRSVDDTDAAGFFYLPSAYGTVLDITGRYAIVNGSSPAKQYVGDLDVYGDLQPVLTRSVTAASVWGTSLWTPGSTTGSVTAKDLRTGRTTDTVSTGAPCVPKELQVVGRWIYWSCGPTAAAGVWDRTAKKNIAVPSGPALLGDGYLVRQDTSAGALLLTAFAGGAATTCKIGDLPAGASSLRGVTWTVDKFGGPAAYVDADRKIHLVPSGVATQPLGFVESEVTDNTNESGAISSPWWQWRGVLSKPAASWTATLTSKATGAVVRTFSGGEVDGTLTVRWNLRNTAGALVPNGAYTFKLTARPADGSGAVLTGARTMTVSTGAAVRGDFTNSGTNAPDGIGDVLTVTPSGTIRYQPGNGTGGFGPFLSASGWPSTVTLVPFGDLNGDRRNEILVRLSSGELRVYRPLDGQPFGPRTPYISLGTGWNAFNALTSPGDVTGDGRPDLVVRRASTGEAFLYKGTSAGKLSAPVRIAANWSGYKKIVGVGDFNGDGVGDLLAQDGANTLWRLDGNASGGFKARVKLVATWIPYNAVIGVGDITGDGKADIVSRDTAGNVWRNNGDGKGALGARTKIATGWQGYKSVF</sequence>
<dbReference type="Gene3D" id="2.130.10.130">
    <property type="entry name" value="Integrin alpha, N-terminal"/>
    <property type="match status" value="1"/>
</dbReference>
<dbReference type="EMBL" id="JBHSBB010000014">
    <property type="protein sequence ID" value="MFC4034399.1"/>
    <property type="molecule type" value="Genomic_DNA"/>
</dbReference>
<gene>
    <name evidence="3" type="ORF">ACFO3J_23395</name>
</gene>
<keyword evidence="1" id="KW-0732">Signal</keyword>
<dbReference type="RefSeq" id="WP_386432450.1">
    <property type="nucleotide sequence ID" value="NZ_JBHSBB010000014.1"/>
</dbReference>
<accession>A0ABV8HQV9</accession>